<dbReference type="GO" id="GO:0016853">
    <property type="term" value="F:isomerase activity"/>
    <property type="evidence" value="ECO:0007669"/>
    <property type="project" value="UniProtKB-KW"/>
</dbReference>
<evidence type="ECO:0000256" key="3">
    <source>
        <dbReference type="ARBA" id="ARBA00023157"/>
    </source>
</evidence>
<dbReference type="RefSeq" id="WP_142189490.1">
    <property type="nucleotide sequence ID" value="NZ_VHIF01000001.1"/>
</dbReference>
<organism evidence="6 7">
    <name type="scientific">Arenibacter algicola</name>
    <dbReference type="NCBI Taxonomy" id="616991"/>
    <lineage>
        <taxon>Bacteria</taxon>
        <taxon>Pseudomonadati</taxon>
        <taxon>Bacteroidota</taxon>
        <taxon>Flavobacteriia</taxon>
        <taxon>Flavobacteriales</taxon>
        <taxon>Flavobacteriaceae</taxon>
        <taxon>Arenibacter</taxon>
    </lineage>
</organism>
<evidence type="ECO:0000256" key="4">
    <source>
        <dbReference type="ARBA" id="ARBA00023284"/>
    </source>
</evidence>
<dbReference type="Pfam" id="PF08534">
    <property type="entry name" value="Redoxin"/>
    <property type="match status" value="1"/>
</dbReference>
<feature type="domain" description="Thioredoxin" evidence="5">
    <location>
        <begin position="331"/>
        <end position="483"/>
    </location>
</feature>
<dbReference type="EMBL" id="VHIF01000001">
    <property type="protein sequence ID" value="TQO37605.1"/>
    <property type="molecule type" value="Genomic_DNA"/>
</dbReference>
<evidence type="ECO:0000313" key="7">
    <source>
        <dbReference type="Proteomes" id="UP000315363"/>
    </source>
</evidence>
<name>A0ABY3AB24_9FLAO</name>
<evidence type="ECO:0000256" key="1">
    <source>
        <dbReference type="ARBA" id="ARBA00004196"/>
    </source>
</evidence>
<reference evidence="6 7" key="1">
    <citation type="submission" date="2019-06" db="EMBL/GenBank/DDBJ databases">
        <title>A large-scale integrated study on North Sea by COGITO (Coastal Microbe Genomic &amp; Taxonomic Observatory).</title>
        <authorList>
            <person name="Teeling H."/>
        </authorList>
    </citation>
    <scope>NUCLEOTIDE SEQUENCE [LARGE SCALE GENOMIC DNA]</scope>
    <source>
        <strain evidence="6 7">MAR_2009_79</strain>
    </source>
</reference>
<sequence length="483" mass="56567">MHRIFLTLFGLLIFISCNTEDKNAVLVIKNSDQDFIEITSPINGIILWNNKKDTIYKNQKKEFVFSKEINTPEYIEIKIGDQHLKGLLLAKSKVDIIAQDSTFLYEGKNALGFQLLNDLARPFRPYDFTMKEYTESVQDSTSRMIIDKVNLRRTDELQKLKFLLEKGNIDNEFYETCKTEIDYYYALKTLQIILAKQNNGNPINKDLLSLLEVTLKDYPLNLNYKPSAWNSYAQQVLLHKPKYDKKASGSISKDSLTKIYQTDGINKFNLELIFDNNDPQIVEQVAANYIYTEIIRSKKNEKSLIEVFEDFNERFPKSVFSDYIKPEVNKIRNYQEKIALDLPENVKFIDDKNITNFSELIKTLKGQKYYIDVWATWCGPCKREFKYNYELNALLEKKGYQKLYLSIDKKELKDTWIENIKYYDLNGLHLLVSQEFREDFANNFAVKKGQNIIPQYLILDEKGNLITNDAPKPSNLLELEKVL</sequence>
<evidence type="ECO:0000313" key="6">
    <source>
        <dbReference type="EMBL" id="TQO37605.1"/>
    </source>
</evidence>
<evidence type="ECO:0000256" key="2">
    <source>
        <dbReference type="ARBA" id="ARBA00022748"/>
    </source>
</evidence>
<accession>A0ABY3AB24</accession>
<dbReference type="InterPro" id="IPR013766">
    <property type="entry name" value="Thioredoxin_domain"/>
</dbReference>
<dbReference type="PROSITE" id="PS51352">
    <property type="entry name" value="THIOREDOXIN_2"/>
    <property type="match status" value="1"/>
</dbReference>
<comment type="subcellular location">
    <subcellularLocation>
        <location evidence="1">Cell envelope</location>
    </subcellularLocation>
</comment>
<dbReference type="PROSITE" id="PS51257">
    <property type="entry name" value="PROKAR_LIPOPROTEIN"/>
    <property type="match status" value="1"/>
</dbReference>
<dbReference type="Gene3D" id="3.40.30.10">
    <property type="entry name" value="Glutaredoxin"/>
    <property type="match status" value="1"/>
</dbReference>
<keyword evidence="4" id="KW-0676">Redox-active center</keyword>
<dbReference type="PANTHER" id="PTHR42852:SF6">
    <property type="entry name" value="THIOL:DISULFIDE INTERCHANGE PROTEIN DSBE"/>
    <property type="match status" value="1"/>
</dbReference>
<dbReference type="Proteomes" id="UP000315363">
    <property type="component" value="Unassembled WGS sequence"/>
</dbReference>
<gene>
    <name evidence="6" type="ORF">GQ41_2226</name>
</gene>
<keyword evidence="6" id="KW-0413">Isomerase</keyword>
<proteinExistence type="predicted"/>
<keyword evidence="7" id="KW-1185">Reference proteome</keyword>
<evidence type="ECO:0000259" key="5">
    <source>
        <dbReference type="PROSITE" id="PS51352"/>
    </source>
</evidence>
<dbReference type="SUPFAM" id="SSF52833">
    <property type="entry name" value="Thioredoxin-like"/>
    <property type="match status" value="1"/>
</dbReference>
<protein>
    <submittedName>
        <fullName evidence="6">Thiol-disulfide isomerase/thioredoxin</fullName>
    </submittedName>
</protein>
<keyword evidence="3" id="KW-1015">Disulfide bond</keyword>
<dbReference type="InterPro" id="IPR036249">
    <property type="entry name" value="Thioredoxin-like_sf"/>
</dbReference>
<comment type="caution">
    <text evidence="6">The sequence shown here is derived from an EMBL/GenBank/DDBJ whole genome shotgun (WGS) entry which is preliminary data.</text>
</comment>
<dbReference type="PANTHER" id="PTHR42852">
    <property type="entry name" value="THIOL:DISULFIDE INTERCHANGE PROTEIN DSBE"/>
    <property type="match status" value="1"/>
</dbReference>
<keyword evidence="2" id="KW-0201">Cytochrome c-type biogenesis</keyword>
<dbReference type="InterPro" id="IPR050553">
    <property type="entry name" value="Thioredoxin_ResA/DsbE_sf"/>
</dbReference>
<dbReference type="InterPro" id="IPR013740">
    <property type="entry name" value="Redoxin"/>
</dbReference>
<dbReference type="CDD" id="cd02966">
    <property type="entry name" value="TlpA_like_family"/>
    <property type="match status" value="1"/>
</dbReference>